<evidence type="ECO:0000256" key="6">
    <source>
        <dbReference type="ARBA" id="ARBA00022723"/>
    </source>
</evidence>
<feature type="binding site" evidence="8">
    <location>
        <position position="106"/>
    </location>
    <ligand>
        <name>a divalent metal cation</name>
        <dbReference type="ChEBI" id="CHEBI:60240"/>
        <label>1</label>
    </ligand>
</feature>
<comment type="cofactor">
    <cofactor evidence="3">
        <name>Fe(2+)</name>
        <dbReference type="ChEBI" id="CHEBI:29033"/>
    </cofactor>
</comment>
<comment type="cofactor">
    <cofactor evidence="8">
        <name>Co(2+)</name>
        <dbReference type="ChEBI" id="CHEBI:48828"/>
    </cofactor>
    <cofactor evidence="8">
        <name>Zn(2+)</name>
        <dbReference type="ChEBI" id="CHEBI:29105"/>
    </cofactor>
    <cofactor evidence="8">
        <name>Mn(2+)</name>
        <dbReference type="ChEBI" id="CHEBI:29035"/>
    </cofactor>
    <cofactor evidence="8">
        <name>Fe(2+)</name>
        <dbReference type="ChEBI" id="CHEBI:29033"/>
    </cofactor>
    <text evidence="8">Binds 2 divalent metal cations per subunit. Has a high-affinity and a low affinity metal-binding site. The true nature of the physiological cofactor is under debate. The enzyme is active with cobalt, zinc, manganese or divalent iron ions. Most likely, methionine aminopeptidases function as mononuclear Fe(2+)-metalloproteases under physiological conditions, and the catalytically relevant metal-binding site has been assigned to the histidine-containing high-affinity site.</text>
</comment>
<sequence>MSDIDLDAEKYEKHRQAGEILGQVRDEAAERTEIGTGYLEISEWAEDRIRELGEQKGVDAKPAFPVNVSVDHEAAHGAAAPDDDRTIGEEMVKLDIGVHVDGWLADTAVTVDFTGETELVEAAEQALDAALDLVEPGVHTGEVGAEIESVIDGYGYNPVVNLTGHGLGHWDQHTAPNIPNRAVDSGTELEVGDTVAIEPFATDGGGKVTQGQQEEIYSLEQEASVRNRQARQALEQIVEEFKTLPFARRWLDTSRAKMALRRLERQDVVHGYPVLQEDEGCLVAQREHTIIVTEDGCEVTTS</sequence>
<evidence type="ECO:0000256" key="3">
    <source>
        <dbReference type="ARBA" id="ARBA00001954"/>
    </source>
</evidence>
<dbReference type="GO" id="GO:0070006">
    <property type="term" value="F:metalloaminopeptidase activity"/>
    <property type="evidence" value="ECO:0007669"/>
    <property type="project" value="UniProtKB-UniRule"/>
</dbReference>
<keyword evidence="6 8" id="KW-0479">Metal-binding</keyword>
<dbReference type="InterPro" id="IPR036005">
    <property type="entry name" value="Creatinase/aminopeptidase-like"/>
</dbReference>
<evidence type="ECO:0000256" key="4">
    <source>
        <dbReference type="ARBA" id="ARBA00022438"/>
    </source>
</evidence>
<dbReference type="InterPro" id="IPR036388">
    <property type="entry name" value="WH-like_DNA-bd_sf"/>
</dbReference>
<dbReference type="AlphaFoldDB" id="A0A5N5UAY1"/>
<dbReference type="PANTHER" id="PTHR45777:SF2">
    <property type="entry name" value="METHIONINE AMINOPEPTIDASE 2"/>
    <property type="match status" value="1"/>
</dbReference>
<dbReference type="GO" id="GO:0004239">
    <property type="term" value="F:initiator methionyl aminopeptidase activity"/>
    <property type="evidence" value="ECO:0007669"/>
    <property type="project" value="UniProtKB-UniRule"/>
</dbReference>
<dbReference type="PRINTS" id="PR00599">
    <property type="entry name" value="MAPEPTIDASE"/>
</dbReference>
<dbReference type="Proteomes" id="UP000326865">
    <property type="component" value="Unassembled WGS sequence"/>
</dbReference>
<evidence type="ECO:0000256" key="8">
    <source>
        <dbReference type="HAMAP-Rule" id="MF_01975"/>
    </source>
</evidence>
<dbReference type="PANTHER" id="PTHR45777">
    <property type="entry name" value="METHIONINE AMINOPEPTIDASE 2"/>
    <property type="match status" value="1"/>
</dbReference>
<feature type="domain" description="Peptidase M24" evidence="10">
    <location>
        <begin position="12"/>
        <end position="217"/>
    </location>
</feature>
<dbReference type="InterPro" id="IPR001714">
    <property type="entry name" value="Pept_M24_MAP"/>
</dbReference>
<comment type="caution">
    <text evidence="11">The sequence shown here is derived from an EMBL/GenBank/DDBJ whole genome shotgun (WGS) entry which is preliminary data.</text>
</comment>
<feature type="binding site" evidence="8">
    <location>
        <position position="173"/>
    </location>
    <ligand>
        <name>substrate</name>
    </ligand>
</feature>
<dbReference type="SUPFAM" id="SSF55920">
    <property type="entry name" value="Creatinase/aminopeptidase"/>
    <property type="match status" value="1"/>
</dbReference>
<keyword evidence="4 8" id="KW-0031">Aminopeptidase</keyword>
<protein>
    <recommendedName>
        <fullName evidence="8 9">Methionine aminopeptidase</fullName>
        <shortName evidence="8">MAP</shortName>
        <shortName evidence="8">MetAP</shortName>
        <ecNumber evidence="8 9">3.4.11.18</ecNumber>
    </recommendedName>
    <alternativeName>
        <fullName evidence="8">Peptidase M</fullName>
    </alternativeName>
</protein>
<evidence type="ECO:0000256" key="9">
    <source>
        <dbReference type="RuleBase" id="RU003653"/>
    </source>
</evidence>
<dbReference type="Gene3D" id="1.10.10.10">
    <property type="entry name" value="Winged helix-like DNA-binding domain superfamily/Winged helix DNA-binding domain"/>
    <property type="match status" value="1"/>
</dbReference>
<dbReference type="RefSeq" id="WP_152133582.1">
    <property type="nucleotide sequence ID" value="NZ_QKKZ01000001.1"/>
</dbReference>
<comment type="catalytic activity">
    <reaction evidence="1 8 9">
        <text>Release of N-terminal amino acids, preferentially methionine, from peptides and arylamides.</text>
        <dbReference type="EC" id="3.4.11.18"/>
    </reaction>
</comment>
<comment type="similarity">
    <text evidence="8">Belongs to the peptidase M24A family. Methionine aminopeptidase archaeal type 2 subfamily.</text>
</comment>
<dbReference type="GO" id="GO:0006508">
    <property type="term" value="P:proteolysis"/>
    <property type="evidence" value="ECO:0007669"/>
    <property type="project" value="UniProtKB-KW"/>
</dbReference>
<evidence type="ECO:0000256" key="2">
    <source>
        <dbReference type="ARBA" id="ARBA00001936"/>
    </source>
</evidence>
<gene>
    <name evidence="8" type="primary">map</name>
    <name evidence="11" type="ORF">DM867_01105</name>
</gene>
<feature type="binding site" evidence="8">
    <location>
        <position position="76"/>
    </location>
    <ligand>
        <name>substrate</name>
    </ligand>
</feature>
<evidence type="ECO:0000313" key="11">
    <source>
        <dbReference type="EMBL" id="KAB7515773.1"/>
    </source>
</evidence>
<dbReference type="EC" id="3.4.11.18" evidence="8 9"/>
<evidence type="ECO:0000256" key="1">
    <source>
        <dbReference type="ARBA" id="ARBA00000294"/>
    </source>
</evidence>
<dbReference type="InterPro" id="IPR028595">
    <property type="entry name" value="MetAP_archaeal"/>
</dbReference>
<evidence type="ECO:0000313" key="12">
    <source>
        <dbReference type="Proteomes" id="UP000326865"/>
    </source>
</evidence>
<reference evidence="11 12" key="1">
    <citation type="submission" date="2019-10" db="EMBL/GenBank/DDBJ databases">
        <title>Unraveling microbial dark matter from salterns through culturing: the case of the genus Halosegnis.</title>
        <authorList>
            <person name="Duran-Viseras A."/>
            <person name="Andrei A.-S."/>
            <person name="Vera-Gargallo B."/>
            <person name="Ghai R."/>
            <person name="Sanchez-Porro C."/>
            <person name="Ventosa A."/>
        </authorList>
    </citation>
    <scope>NUCLEOTIDE SEQUENCE [LARGE SCALE GENOMIC DNA]</scope>
    <source>
        <strain evidence="11 12">F18-79</strain>
    </source>
</reference>
<dbReference type="Pfam" id="PF00557">
    <property type="entry name" value="Peptidase_M24"/>
    <property type="match status" value="1"/>
</dbReference>
<accession>A0A5N5UAY1</accession>
<organism evidence="11 12">
    <name type="scientific">Halosegnis rubeus</name>
    <dbReference type="NCBI Taxonomy" id="2212850"/>
    <lineage>
        <taxon>Archaea</taxon>
        <taxon>Methanobacteriati</taxon>
        <taxon>Methanobacteriota</taxon>
        <taxon>Stenosarchaea group</taxon>
        <taxon>Halobacteria</taxon>
        <taxon>Halobacteriales</taxon>
        <taxon>Natronomonadaceae</taxon>
        <taxon>Halosegnis</taxon>
    </lineage>
</organism>
<comment type="subunit">
    <text evidence="8">Monomer.</text>
</comment>
<dbReference type="GO" id="GO:0005737">
    <property type="term" value="C:cytoplasm"/>
    <property type="evidence" value="ECO:0007669"/>
    <property type="project" value="TreeGrafter"/>
</dbReference>
<feature type="binding site" evidence="8">
    <location>
        <position position="95"/>
    </location>
    <ligand>
        <name>a divalent metal cation</name>
        <dbReference type="ChEBI" id="CHEBI:60240"/>
        <label>1</label>
    </ligand>
</feature>
<feature type="binding site" evidence="8">
    <location>
        <position position="287"/>
    </location>
    <ligand>
        <name>a divalent metal cation</name>
        <dbReference type="ChEBI" id="CHEBI:60240"/>
        <label>1</label>
    </ligand>
</feature>
<dbReference type="InterPro" id="IPR050247">
    <property type="entry name" value="Met_Aminopeptidase_Type2"/>
</dbReference>
<dbReference type="Gene3D" id="3.90.230.10">
    <property type="entry name" value="Creatinase/methionine aminopeptidase superfamily"/>
    <property type="match status" value="1"/>
</dbReference>
<proteinExistence type="inferred from homology"/>
<name>A0A5N5UAY1_9EURY</name>
<dbReference type="CDD" id="cd01088">
    <property type="entry name" value="MetAP2"/>
    <property type="match status" value="1"/>
</dbReference>
<evidence type="ECO:0000256" key="5">
    <source>
        <dbReference type="ARBA" id="ARBA00022670"/>
    </source>
</evidence>
<dbReference type="InterPro" id="IPR002468">
    <property type="entry name" value="Pept_M24A_MAP2"/>
</dbReference>
<keyword evidence="5 8" id="KW-0645">Protease</keyword>
<dbReference type="HAMAP" id="MF_01975">
    <property type="entry name" value="MetAP_2_arc"/>
    <property type="match status" value="1"/>
</dbReference>
<dbReference type="InterPro" id="IPR000994">
    <property type="entry name" value="Pept_M24"/>
</dbReference>
<keyword evidence="12" id="KW-1185">Reference proteome</keyword>
<comment type="cofactor">
    <cofactor evidence="2">
        <name>Mn(2+)</name>
        <dbReference type="ChEBI" id="CHEBI:29035"/>
    </cofactor>
</comment>
<keyword evidence="7 8" id="KW-0378">Hydrolase</keyword>
<evidence type="ECO:0000259" key="10">
    <source>
        <dbReference type="Pfam" id="PF00557"/>
    </source>
</evidence>
<feature type="binding site" evidence="8">
    <location>
        <position position="106"/>
    </location>
    <ligand>
        <name>a divalent metal cation</name>
        <dbReference type="ChEBI" id="CHEBI:60240"/>
        <label>2</label>
        <note>catalytic</note>
    </ligand>
</feature>
<dbReference type="InterPro" id="IPR036390">
    <property type="entry name" value="WH_DNA-bd_sf"/>
</dbReference>
<evidence type="ECO:0000256" key="7">
    <source>
        <dbReference type="ARBA" id="ARBA00022801"/>
    </source>
</evidence>
<dbReference type="GO" id="GO:0046872">
    <property type="term" value="F:metal ion binding"/>
    <property type="evidence" value="ECO:0007669"/>
    <property type="project" value="UniProtKB-UniRule"/>
</dbReference>
<feature type="binding site" evidence="8">
    <location>
        <position position="165"/>
    </location>
    <ligand>
        <name>a divalent metal cation</name>
        <dbReference type="ChEBI" id="CHEBI:60240"/>
        <label>2</label>
        <note>catalytic</note>
    </ligand>
</feature>
<comment type="function">
    <text evidence="8 9">Removes the N-terminal methionine from nascent proteins. The N-terminal methionine is often cleaved when the second residue in the primary sequence is small and uncharged (Met-Ala-, Cys, Gly, Pro, Ser, Thr, or Val).</text>
</comment>
<dbReference type="SUPFAM" id="SSF46785">
    <property type="entry name" value="Winged helix' DNA-binding domain"/>
    <property type="match status" value="1"/>
</dbReference>
<dbReference type="EMBL" id="QKKZ01000001">
    <property type="protein sequence ID" value="KAB7515773.1"/>
    <property type="molecule type" value="Genomic_DNA"/>
</dbReference>
<feature type="binding site" evidence="8">
    <location>
        <position position="287"/>
    </location>
    <ligand>
        <name>a divalent metal cation</name>
        <dbReference type="ChEBI" id="CHEBI:60240"/>
        <label>2</label>
        <note>catalytic</note>
    </ligand>
</feature>
<feature type="binding site" evidence="8">
    <location>
        <position position="198"/>
    </location>
    <ligand>
        <name>a divalent metal cation</name>
        <dbReference type="ChEBI" id="CHEBI:60240"/>
        <label>2</label>
        <note>catalytic</note>
    </ligand>
</feature>
<dbReference type="NCBIfam" id="TIGR00501">
    <property type="entry name" value="met_pdase_II"/>
    <property type="match status" value="1"/>
</dbReference>